<keyword evidence="10 15" id="KW-0100">Branched-chain amino acid biosynthesis</keyword>
<feature type="binding site" evidence="15">
    <location>
        <position position="120"/>
    </location>
    <ligand>
        <name>Mg(2+)</name>
        <dbReference type="ChEBI" id="CHEBI:18420"/>
    </ligand>
</feature>
<dbReference type="GO" id="GO:0051537">
    <property type="term" value="F:2 iron, 2 sulfur cluster binding"/>
    <property type="evidence" value="ECO:0007669"/>
    <property type="project" value="UniProtKB-UniRule"/>
</dbReference>
<comment type="pathway">
    <text evidence="12 15">Amino-acid biosynthesis; L-valine biosynthesis; L-valine from pyruvate: step 3/4.</text>
</comment>
<dbReference type="NCBIfam" id="TIGR00110">
    <property type="entry name" value="ilvD"/>
    <property type="match status" value="1"/>
</dbReference>
<dbReference type="PANTHER" id="PTHR43661:SF3">
    <property type="entry name" value="D-XYLONATE DEHYDRATASE YAGF-RELATED"/>
    <property type="match status" value="1"/>
</dbReference>
<keyword evidence="5 15" id="KW-0479">Metal-binding</keyword>
<evidence type="ECO:0000256" key="3">
    <source>
        <dbReference type="ARBA" id="ARBA00022605"/>
    </source>
</evidence>
<comment type="catalytic activity">
    <reaction evidence="11">
        <text>(2R)-2,3-dihydroxy-3-methylbutanoate = 3-methyl-2-oxobutanoate + H2O</text>
        <dbReference type="Rhea" id="RHEA:24809"/>
        <dbReference type="ChEBI" id="CHEBI:11851"/>
        <dbReference type="ChEBI" id="CHEBI:15377"/>
        <dbReference type="ChEBI" id="CHEBI:49072"/>
        <dbReference type="EC" id="4.2.1.9"/>
    </reaction>
    <physiologicalReaction direction="left-to-right" evidence="11">
        <dbReference type="Rhea" id="RHEA:24810"/>
    </physiologicalReaction>
</comment>
<dbReference type="GO" id="GO:0005829">
    <property type="term" value="C:cytosol"/>
    <property type="evidence" value="ECO:0007669"/>
    <property type="project" value="TreeGrafter"/>
</dbReference>
<evidence type="ECO:0000256" key="6">
    <source>
        <dbReference type="ARBA" id="ARBA00022842"/>
    </source>
</evidence>
<sequence>MLSDRVKSGPERAPHRSLFYAMGYTPEELQRPLIAVVNAHNEVVPGHYHLDQVAYAAKRGILEEGGTPIEFPVIGICDGISMNHFGMKYPLASRELIADSIEAMVLAHGFDGMLLIGNCDKIVPGMLMAAARLNIPTVYVSGGPMLAGWYNGKVIDLISGPFEGVGSYAAGKISLKELEEIELNACPGCGSCAGLFTANTMNCMAEVLGLALPGNGTIPAVTGRRMQLANRAGRKLMQMVKKNVKPRDILTLQAFENAIAVDMAIGGSSNTVLHLMAIAHAAGVQLQLDAFDRISRKVPNLCKLSPAGEHHLEDLDKAGGIPAVLNRLLELGVLNTECITVSERTIGEIASSAKVLDSNVIRPLENPYLPEGGIAVLYGNLAPEGAVVKQSAVAPEMMRHEGPARVFDSEEEAFKAITGGMIKPGDVVVIRYEGPKGGPGMREMLSPTAALAGMGLDREVALITDGRFSGGTRGASIGHVSPEAMEGGPIAVVRDGDIISIDIPARKLDVKLSDEEIRARLASWKKPPVKAPKGYYLERYARLVSSASKGAVME</sequence>
<feature type="domain" description="Dihydroxy-acid/6-phosphogluconate dehydratase N-terminal" evidence="16">
    <location>
        <begin position="31"/>
        <end position="348"/>
    </location>
</feature>
<dbReference type="Proteomes" id="UP000070427">
    <property type="component" value="Unassembled WGS sequence"/>
</dbReference>
<dbReference type="Pfam" id="PF00920">
    <property type="entry name" value="ILVD_EDD_N"/>
    <property type="match status" value="1"/>
</dbReference>
<dbReference type="EMBL" id="LOED01000006">
    <property type="protein sequence ID" value="KXG77993.1"/>
    <property type="molecule type" value="Genomic_DNA"/>
</dbReference>
<evidence type="ECO:0000256" key="10">
    <source>
        <dbReference type="ARBA" id="ARBA00023304"/>
    </source>
</evidence>
<keyword evidence="8 15" id="KW-0411">Iron-sulfur</keyword>
<comment type="cofactor">
    <cofactor evidence="1 15">
        <name>Mg(2+)</name>
        <dbReference type="ChEBI" id="CHEBI:18420"/>
    </cofactor>
</comment>
<dbReference type="FunFam" id="3.50.30.80:FF:000001">
    <property type="entry name" value="Dihydroxy-acid dehydratase"/>
    <property type="match status" value="1"/>
</dbReference>
<comment type="subunit">
    <text evidence="15">Homodimer.</text>
</comment>
<dbReference type="PROSITE" id="PS00886">
    <property type="entry name" value="ILVD_EDD_1"/>
    <property type="match status" value="1"/>
</dbReference>
<dbReference type="STRING" id="520764.AN618_08010"/>
<feature type="modified residue" description="N6-carboxylysine" evidence="15">
    <location>
        <position position="121"/>
    </location>
</feature>
<comment type="similarity">
    <text evidence="2 15">Belongs to the IlvD/Edd family.</text>
</comment>
<evidence type="ECO:0000256" key="12">
    <source>
        <dbReference type="ARBA" id="ARBA00029436"/>
    </source>
</evidence>
<organism evidence="18 19">
    <name type="scientific">Fervidicola ferrireducens</name>
    <dbReference type="NCBI Taxonomy" id="520764"/>
    <lineage>
        <taxon>Bacteria</taxon>
        <taxon>Bacillati</taxon>
        <taxon>Bacillota</taxon>
        <taxon>Clostridia</taxon>
        <taxon>Thermosediminibacterales</taxon>
        <taxon>Thermosediminibacteraceae</taxon>
        <taxon>Fervidicola</taxon>
    </lineage>
</organism>
<dbReference type="PANTHER" id="PTHR43661">
    <property type="entry name" value="D-XYLONATE DEHYDRATASE"/>
    <property type="match status" value="1"/>
</dbReference>
<keyword evidence="3 15" id="KW-0028">Amino-acid biosynthesis</keyword>
<evidence type="ECO:0000259" key="16">
    <source>
        <dbReference type="Pfam" id="PF00920"/>
    </source>
</evidence>
<comment type="caution">
    <text evidence="18">The sequence shown here is derived from an EMBL/GenBank/DDBJ whole genome shotgun (WGS) entry which is preliminary data.</text>
</comment>
<dbReference type="AlphaFoldDB" id="A0A140LBR8"/>
<comment type="function">
    <text evidence="15">Functions in the biosynthesis of branched-chain amino acids. Catalyzes the dehydration of (2R,3R)-2,3-dihydroxy-3-methylpentanoate (2,3-dihydroxy-3-methylvalerate) into 2-oxo-3-methylpentanoate (2-oxo-3-methylvalerate) and of (2R)-2,3-dihydroxy-3-methylbutanoate (2,3-dihydroxyisovalerate) into 2-oxo-3-methylbutanoate (2-oxoisovalerate), the penultimate precursor to L-isoleucine and L-valine, respectively.</text>
</comment>
<dbReference type="HAMAP" id="MF_00012">
    <property type="entry name" value="IlvD"/>
    <property type="match status" value="1"/>
</dbReference>
<evidence type="ECO:0000256" key="15">
    <source>
        <dbReference type="HAMAP-Rule" id="MF_00012"/>
    </source>
</evidence>
<comment type="catalytic activity">
    <reaction evidence="15">
        <text>(2R,3R)-2,3-dihydroxy-3-methylpentanoate = (S)-3-methyl-2-oxopentanoate + H2O</text>
        <dbReference type="Rhea" id="RHEA:27694"/>
        <dbReference type="ChEBI" id="CHEBI:15377"/>
        <dbReference type="ChEBI" id="CHEBI:35146"/>
        <dbReference type="ChEBI" id="CHEBI:49258"/>
        <dbReference type="EC" id="4.2.1.9"/>
    </reaction>
</comment>
<keyword evidence="19" id="KW-1185">Reference proteome</keyword>
<dbReference type="FunCoup" id="A0A140LBR8">
    <property type="interactions" value="371"/>
</dbReference>
<dbReference type="GO" id="GO:0009099">
    <property type="term" value="P:L-valine biosynthetic process"/>
    <property type="evidence" value="ECO:0007669"/>
    <property type="project" value="UniProtKB-UniRule"/>
</dbReference>
<dbReference type="UniPathway" id="UPA00049">
    <property type="reaction ID" value="UER00061"/>
</dbReference>
<evidence type="ECO:0000256" key="5">
    <source>
        <dbReference type="ARBA" id="ARBA00022723"/>
    </source>
</evidence>
<dbReference type="GO" id="GO:0004160">
    <property type="term" value="F:dihydroxy-acid dehydratase activity"/>
    <property type="evidence" value="ECO:0007669"/>
    <property type="project" value="UniProtKB-UniRule"/>
</dbReference>
<dbReference type="GO" id="GO:0009097">
    <property type="term" value="P:isoleucine biosynthetic process"/>
    <property type="evidence" value="ECO:0007669"/>
    <property type="project" value="UniProtKB-UniRule"/>
</dbReference>
<evidence type="ECO:0000256" key="13">
    <source>
        <dbReference type="ARBA" id="ARBA00029437"/>
    </source>
</evidence>
<evidence type="ECO:0000256" key="2">
    <source>
        <dbReference type="ARBA" id="ARBA00006486"/>
    </source>
</evidence>
<accession>A0A140LBR8</accession>
<keyword evidence="6 15" id="KW-0460">Magnesium</keyword>
<feature type="binding site" evidence="15">
    <location>
        <position position="78"/>
    </location>
    <ligand>
        <name>Mg(2+)</name>
        <dbReference type="ChEBI" id="CHEBI:18420"/>
    </ligand>
</feature>
<evidence type="ECO:0000256" key="4">
    <source>
        <dbReference type="ARBA" id="ARBA00022714"/>
    </source>
</evidence>
<dbReference type="OrthoDB" id="9807077at2"/>
<feature type="domain" description="Dihydroxy-acid/6-phosphogluconate dehydratase C-terminal" evidence="17">
    <location>
        <begin position="359"/>
        <end position="551"/>
    </location>
</feature>
<evidence type="ECO:0000256" key="9">
    <source>
        <dbReference type="ARBA" id="ARBA00023239"/>
    </source>
</evidence>
<dbReference type="InterPro" id="IPR004404">
    <property type="entry name" value="DihydroxyA_deHydtase"/>
</dbReference>
<feature type="binding site" evidence="15">
    <location>
        <position position="443"/>
    </location>
    <ligand>
        <name>Mg(2+)</name>
        <dbReference type="ChEBI" id="CHEBI:18420"/>
    </ligand>
</feature>
<reference evidence="18 19" key="1">
    <citation type="submission" date="2015-12" db="EMBL/GenBank/DDBJ databases">
        <title>Draft genome sequnece of Fervidicola ferrireducens strain Y170.</title>
        <authorList>
            <person name="Patel B.K."/>
        </authorList>
    </citation>
    <scope>NUCLEOTIDE SEQUENCE [LARGE SCALE GENOMIC DNA]</scope>
    <source>
        <strain evidence="18 19">Y170</strain>
    </source>
</reference>
<dbReference type="InterPro" id="IPR000581">
    <property type="entry name" value="ILV_EDD_N"/>
</dbReference>
<comment type="pathway">
    <text evidence="13 15">Amino-acid biosynthesis; L-isoleucine biosynthesis; L-isoleucine from 2-oxobutanoate: step 3/4.</text>
</comment>
<dbReference type="PATRIC" id="fig|520764.3.peg.829"/>
<evidence type="ECO:0000256" key="8">
    <source>
        <dbReference type="ARBA" id="ARBA00023014"/>
    </source>
</evidence>
<keyword evidence="4 15" id="KW-0001">2Fe-2S</keyword>
<evidence type="ECO:0000256" key="11">
    <source>
        <dbReference type="ARBA" id="ARBA00029304"/>
    </source>
</evidence>
<dbReference type="InterPro" id="IPR037237">
    <property type="entry name" value="IlvD/EDD_N"/>
</dbReference>
<name>A0A140LBR8_9FIRM</name>
<keyword evidence="9 15" id="KW-0456">Lyase</keyword>
<keyword evidence="7 15" id="KW-0408">Iron</keyword>
<dbReference type="Pfam" id="PF24877">
    <property type="entry name" value="ILV_EDD_C"/>
    <property type="match status" value="1"/>
</dbReference>
<gene>
    <name evidence="15 18" type="primary">ilvD</name>
    <name evidence="18" type="ORF">AN618_08010</name>
</gene>
<dbReference type="GO" id="GO:0000287">
    <property type="term" value="F:magnesium ion binding"/>
    <property type="evidence" value="ECO:0007669"/>
    <property type="project" value="UniProtKB-UniRule"/>
</dbReference>
<dbReference type="PROSITE" id="PS00887">
    <property type="entry name" value="ILVD_EDD_2"/>
    <property type="match status" value="1"/>
</dbReference>
<comment type="cofactor">
    <cofactor evidence="15">
        <name>[2Fe-2S] cluster</name>
        <dbReference type="ChEBI" id="CHEBI:190135"/>
    </cofactor>
    <text evidence="15">Binds 1 [2Fe-2S] cluster per subunit. This cluster acts as a Lewis acid cofactor.</text>
</comment>
<protein>
    <recommendedName>
        <fullName evidence="14 15">Dihydroxy-acid dehydratase</fullName>
        <shortName evidence="15">DAD</shortName>
        <ecNumber evidence="14 15">4.2.1.9</ecNumber>
    </recommendedName>
</protein>
<dbReference type="EC" id="4.2.1.9" evidence="14 15"/>
<dbReference type="InterPro" id="IPR042096">
    <property type="entry name" value="Dihydro-acid_dehy_C"/>
</dbReference>
<evidence type="ECO:0000313" key="19">
    <source>
        <dbReference type="Proteomes" id="UP000070427"/>
    </source>
</evidence>
<dbReference type="Gene3D" id="3.50.30.80">
    <property type="entry name" value="IlvD/EDD C-terminal domain-like"/>
    <property type="match status" value="1"/>
</dbReference>
<proteinExistence type="inferred from homology"/>
<dbReference type="RefSeq" id="WP_066352362.1">
    <property type="nucleotide sequence ID" value="NZ_LOED01000006.1"/>
</dbReference>
<dbReference type="SUPFAM" id="SSF52016">
    <property type="entry name" value="LeuD/IlvD-like"/>
    <property type="match status" value="1"/>
</dbReference>
<evidence type="ECO:0000256" key="1">
    <source>
        <dbReference type="ARBA" id="ARBA00001946"/>
    </source>
</evidence>
<dbReference type="InParanoid" id="A0A140LBR8"/>
<dbReference type="NCBIfam" id="NF002068">
    <property type="entry name" value="PRK00911.1"/>
    <property type="match status" value="1"/>
</dbReference>
<evidence type="ECO:0000313" key="18">
    <source>
        <dbReference type="EMBL" id="KXG77993.1"/>
    </source>
</evidence>
<feature type="binding site" description="via carbamate group" evidence="15">
    <location>
        <position position="121"/>
    </location>
    <ligand>
        <name>Mg(2+)</name>
        <dbReference type="ChEBI" id="CHEBI:18420"/>
    </ligand>
</feature>
<dbReference type="InterPro" id="IPR056740">
    <property type="entry name" value="ILV_EDD_C"/>
</dbReference>
<dbReference type="InterPro" id="IPR020558">
    <property type="entry name" value="DiOHA_6PGluconate_deHydtase_CS"/>
</dbReference>
<dbReference type="UniPathway" id="UPA00047">
    <property type="reaction ID" value="UER00057"/>
</dbReference>
<feature type="active site" description="Proton acceptor" evidence="15">
    <location>
        <position position="469"/>
    </location>
</feature>
<evidence type="ECO:0000256" key="7">
    <source>
        <dbReference type="ARBA" id="ARBA00023004"/>
    </source>
</evidence>
<dbReference type="SUPFAM" id="SSF143975">
    <property type="entry name" value="IlvD/EDD N-terminal domain-like"/>
    <property type="match status" value="1"/>
</dbReference>
<comment type="caution">
    <text evidence="15">Lacks conserved residue(s) required for the propagation of feature annotation.</text>
</comment>
<evidence type="ECO:0000256" key="14">
    <source>
        <dbReference type="ARBA" id="ARBA00029490"/>
    </source>
</evidence>
<evidence type="ECO:0000259" key="17">
    <source>
        <dbReference type="Pfam" id="PF24877"/>
    </source>
</evidence>